<evidence type="ECO:0000313" key="2">
    <source>
        <dbReference type="Proteomes" id="UP000184603"/>
    </source>
</evidence>
<accession>A0A1M7YLB4</accession>
<organism evidence="1 2">
    <name type="scientific">Desulfopila aestuarii DSM 18488</name>
    <dbReference type="NCBI Taxonomy" id="1121416"/>
    <lineage>
        <taxon>Bacteria</taxon>
        <taxon>Pseudomonadati</taxon>
        <taxon>Thermodesulfobacteriota</taxon>
        <taxon>Desulfobulbia</taxon>
        <taxon>Desulfobulbales</taxon>
        <taxon>Desulfocapsaceae</taxon>
        <taxon>Desulfopila</taxon>
    </lineage>
</organism>
<dbReference type="STRING" id="1121416.SAMN02745220_05084"/>
<gene>
    <name evidence="1" type="ORF">SAMN02745220_05084</name>
</gene>
<keyword evidence="2" id="KW-1185">Reference proteome</keyword>
<protein>
    <submittedName>
        <fullName evidence="1">Uroporphyrinogen decarboxylase</fullName>
    </submittedName>
</protein>
<dbReference type="Proteomes" id="UP000184603">
    <property type="component" value="Unassembled WGS sequence"/>
</dbReference>
<evidence type="ECO:0000313" key="1">
    <source>
        <dbReference type="EMBL" id="SHO53372.1"/>
    </source>
</evidence>
<sequence>MLDAKELGLSIKDNFSRDENVVEGQLRMRAKYRHDCLYIFFYTPIDVESWEGAVVYSENGPLN</sequence>
<dbReference type="AlphaFoldDB" id="A0A1M7YLB4"/>
<reference evidence="1 2" key="1">
    <citation type="submission" date="2016-12" db="EMBL/GenBank/DDBJ databases">
        <authorList>
            <person name="Song W.-J."/>
            <person name="Kurnit D.M."/>
        </authorList>
    </citation>
    <scope>NUCLEOTIDE SEQUENCE [LARGE SCALE GENOMIC DNA]</scope>
    <source>
        <strain evidence="1 2">DSM 18488</strain>
    </source>
</reference>
<proteinExistence type="predicted"/>
<name>A0A1M7YLB4_9BACT</name>
<dbReference type="EMBL" id="FRFE01000053">
    <property type="protein sequence ID" value="SHO53372.1"/>
    <property type="molecule type" value="Genomic_DNA"/>
</dbReference>